<feature type="domain" description="N-acetyltransferase" evidence="2">
    <location>
        <begin position="49"/>
        <end position="223"/>
    </location>
</feature>
<dbReference type="InterPro" id="IPR000182">
    <property type="entry name" value="GNAT_dom"/>
</dbReference>
<dbReference type="EMBL" id="CAKKNE010000004">
    <property type="protein sequence ID" value="CAH0375330.1"/>
    <property type="molecule type" value="Genomic_DNA"/>
</dbReference>
<organism evidence="3">
    <name type="scientific">Pelagomonas calceolata</name>
    <dbReference type="NCBI Taxonomy" id="35677"/>
    <lineage>
        <taxon>Eukaryota</taxon>
        <taxon>Sar</taxon>
        <taxon>Stramenopiles</taxon>
        <taxon>Ochrophyta</taxon>
        <taxon>Pelagophyceae</taxon>
        <taxon>Pelagomonadales</taxon>
        <taxon>Pelagomonadaceae</taxon>
        <taxon>Pelagomonas</taxon>
    </lineage>
</organism>
<dbReference type="CDD" id="cd04301">
    <property type="entry name" value="NAT_SF"/>
    <property type="match status" value="1"/>
</dbReference>
<protein>
    <recommendedName>
        <fullName evidence="2">N-acetyltransferase domain-containing protein</fullName>
    </recommendedName>
</protein>
<dbReference type="InterPro" id="IPR016181">
    <property type="entry name" value="Acyl_CoA_acyltransferase"/>
</dbReference>
<gene>
    <name evidence="3" type="ORF">PCAL00307_LOCUS18081</name>
    <name evidence="4" type="ORF">PECAL_4P26600</name>
</gene>
<dbReference type="EMBL" id="HBIW01020975">
    <property type="protein sequence ID" value="CAE0702636.1"/>
    <property type="molecule type" value="Transcribed_RNA"/>
</dbReference>
<keyword evidence="5" id="KW-1185">Reference proteome</keyword>
<evidence type="ECO:0000313" key="3">
    <source>
        <dbReference type="EMBL" id="CAE0702636.1"/>
    </source>
</evidence>
<evidence type="ECO:0000313" key="5">
    <source>
        <dbReference type="Proteomes" id="UP000789595"/>
    </source>
</evidence>
<dbReference type="Proteomes" id="UP000789595">
    <property type="component" value="Unassembled WGS sequence"/>
</dbReference>
<evidence type="ECO:0000256" key="1">
    <source>
        <dbReference type="SAM" id="SignalP"/>
    </source>
</evidence>
<accession>A0A7S4A3Q4</accession>
<dbReference type="Gene3D" id="3.40.630.30">
    <property type="match status" value="1"/>
</dbReference>
<dbReference type="GO" id="GO:0016747">
    <property type="term" value="F:acyltransferase activity, transferring groups other than amino-acyl groups"/>
    <property type="evidence" value="ECO:0007669"/>
    <property type="project" value="InterPro"/>
</dbReference>
<sequence length="225" mass="24370">MRRRRVAYVCLAAQTALALVAPPLLTAPRSVSCNIVTPLRGPAATADELEYGRGTMADLSSIVTLAQAEFGKDYTDPVSKFGLLTLLTVGFWIRLCRDDHSILTCKDASNDLIGYVEVSPQPAGEVSGPFPLPKWAKGLMGPLTPYLANLLVRPDARRRGVGGALVVACEQEAASWGDGVLGLHHDRTDQKLVRFYRKLGFAGDGVPLKHQGFELVYVAKRVRPS</sequence>
<dbReference type="PROSITE" id="PS51186">
    <property type="entry name" value="GNAT"/>
    <property type="match status" value="1"/>
</dbReference>
<evidence type="ECO:0000313" key="4">
    <source>
        <dbReference type="EMBL" id="CAH0375330.1"/>
    </source>
</evidence>
<keyword evidence="1" id="KW-0732">Signal</keyword>
<feature type="chain" id="PRO_5035593941" description="N-acetyltransferase domain-containing protein" evidence="1">
    <location>
        <begin position="19"/>
        <end position="225"/>
    </location>
</feature>
<reference evidence="3" key="1">
    <citation type="submission" date="2021-01" db="EMBL/GenBank/DDBJ databases">
        <authorList>
            <person name="Corre E."/>
            <person name="Pelletier E."/>
            <person name="Niang G."/>
            <person name="Scheremetjew M."/>
            <person name="Finn R."/>
            <person name="Kale V."/>
            <person name="Holt S."/>
            <person name="Cochrane G."/>
            <person name="Meng A."/>
            <person name="Brown T."/>
            <person name="Cohen L."/>
        </authorList>
    </citation>
    <scope>NUCLEOTIDE SEQUENCE</scope>
    <source>
        <strain evidence="3">CCMP1756</strain>
    </source>
</reference>
<reference evidence="4" key="2">
    <citation type="submission" date="2021-11" db="EMBL/GenBank/DDBJ databases">
        <authorList>
            <consortium name="Genoscope - CEA"/>
            <person name="William W."/>
        </authorList>
    </citation>
    <scope>NUCLEOTIDE SEQUENCE</scope>
</reference>
<proteinExistence type="predicted"/>
<feature type="signal peptide" evidence="1">
    <location>
        <begin position="1"/>
        <end position="18"/>
    </location>
</feature>
<name>A0A7S4A3Q4_9STRA</name>
<dbReference type="Pfam" id="PF00583">
    <property type="entry name" value="Acetyltransf_1"/>
    <property type="match status" value="1"/>
</dbReference>
<dbReference type="AlphaFoldDB" id="A0A7S4A3Q4"/>
<dbReference type="SUPFAM" id="SSF55729">
    <property type="entry name" value="Acyl-CoA N-acyltransferases (Nat)"/>
    <property type="match status" value="1"/>
</dbReference>
<dbReference type="OrthoDB" id="46406at2759"/>
<evidence type="ECO:0000259" key="2">
    <source>
        <dbReference type="PROSITE" id="PS51186"/>
    </source>
</evidence>